<evidence type="ECO:0000313" key="2">
    <source>
        <dbReference type="EMBL" id="PTU74352.1"/>
    </source>
</evidence>
<keyword evidence="1" id="KW-0472">Membrane</keyword>
<evidence type="ECO:0000313" key="3">
    <source>
        <dbReference type="Proteomes" id="UP000244064"/>
    </source>
</evidence>
<dbReference type="PROSITE" id="PS51257">
    <property type="entry name" value="PROKAR_LIPOPROTEIN"/>
    <property type="match status" value="1"/>
</dbReference>
<keyword evidence="1" id="KW-0812">Transmembrane</keyword>
<dbReference type="Proteomes" id="UP000244064">
    <property type="component" value="Unassembled WGS sequence"/>
</dbReference>
<evidence type="ECO:0008006" key="4">
    <source>
        <dbReference type="Google" id="ProtNLM"/>
    </source>
</evidence>
<gene>
    <name evidence="2" type="ORF">DBO85_09650</name>
</gene>
<dbReference type="AlphaFoldDB" id="A0A2T5P9G4"/>
<name>A0A2T5P9G4_9PSED</name>
<dbReference type="RefSeq" id="WP_108107049.1">
    <property type="nucleotide sequence ID" value="NZ_QASN01000017.1"/>
</dbReference>
<comment type="caution">
    <text evidence="2">The sequence shown here is derived from an EMBL/GenBank/DDBJ whole genome shotgun (WGS) entry which is preliminary data.</text>
</comment>
<accession>A0A2T5P9G4</accession>
<feature type="transmembrane region" description="Helical" evidence="1">
    <location>
        <begin position="7"/>
        <end position="30"/>
    </location>
</feature>
<organism evidence="2 3">
    <name type="scientific">Pseudomonas mangrovi</name>
    <dbReference type="NCBI Taxonomy" id="2161748"/>
    <lineage>
        <taxon>Bacteria</taxon>
        <taxon>Pseudomonadati</taxon>
        <taxon>Pseudomonadota</taxon>
        <taxon>Gammaproteobacteria</taxon>
        <taxon>Pseudomonadales</taxon>
        <taxon>Pseudomonadaceae</taxon>
        <taxon>Pseudomonas</taxon>
    </lineage>
</organism>
<proteinExistence type="predicted"/>
<dbReference type="EMBL" id="QASN01000017">
    <property type="protein sequence ID" value="PTU74352.1"/>
    <property type="molecule type" value="Genomic_DNA"/>
</dbReference>
<sequence>MNFSYKIPLSLCVVVLGGCFVVMLGAYGFFDDSFKANLRTQVTTTLLFLVAASYLAISPRDRRVQLSDTGITLHSVLLSPFKSVSFSWDDVVDVQISSEELIFVTRRGRYKLSQWLCWDDFELSMTPRNYLRARDWAQGQWTDIRRERKLRRWHLQNQRRLNRDA</sequence>
<reference evidence="2 3" key="1">
    <citation type="submission" date="2018-04" db="EMBL/GenBank/DDBJ databases">
        <title>Pseudomonas sp. nov., isolated from mangrove soil.</title>
        <authorList>
            <person name="Chen C."/>
        </authorList>
    </citation>
    <scope>NUCLEOTIDE SEQUENCE [LARGE SCALE GENOMIC DNA]</scope>
    <source>
        <strain evidence="2 3">TC-11</strain>
    </source>
</reference>
<evidence type="ECO:0000256" key="1">
    <source>
        <dbReference type="SAM" id="Phobius"/>
    </source>
</evidence>
<keyword evidence="1" id="KW-1133">Transmembrane helix</keyword>
<keyword evidence="3" id="KW-1185">Reference proteome</keyword>
<feature type="transmembrane region" description="Helical" evidence="1">
    <location>
        <begin position="36"/>
        <end position="57"/>
    </location>
</feature>
<protein>
    <recommendedName>
        <fullName evidence="4">Lipoprotein</fullName>
    </recommendedName>
</protein>